<feature type="compositionally biased region" description="Low complexity" evidence="2">
    <location>
        <begin position="571"/>
        <end position="580"/>
    </location>
</feature>
<feature type="compositionally biased region" description="Basic and acidic residues" evidence="2">
    <location>
        <begin position="348"/>
        <end position="416"/>
    </location>
</feature>
<feature type="compositionally biased region" description="Acidic residues" evidence="2">
    <location>
        <begin position="623"/>
        <end position="635"/>
    </location>
</feature>
<feature type="compositionally biased region" description="Basic and acidic residues" evidence="2">
    <location>
        <begin position="934"/>
        <end position="943"/>
    </location>
</feature>
<keyword evidence="3" id="KW-0808">Transferase</keyword>
<feature type="compositionally biased region" description="Polar residues" evidence="2">
    <location>
        <begin position="581"/>
        <end position="594"/>
    </location>
</feature>
<reference evidence="3" key="1">
    <citation type="submission" date="2021-05" db="EMBL/GenBank/DDBJ databases">
        <authorList>
            <person name="Alioto T."/>
            <person name="Alioto T."/>
            <person name="Gomez Garrido J."/>
        </authorList>
    </citation>
    <scope>NUCLEOTIDE SEQUENCE</scope>
</reference>
<feature type="compositionally biased region" description="Polar residues" evidence="2">
    <location>
        <begin position="800"/>
        <end position="824"/>
    </location>
</feature>
<dbReference type="GO" id="GO:0005737">
    <property type="term" value="C:cytoplasm"/>
    <property type="evidence" value="ECO:0007669"/>
    <property type="project" value="TreeGrafter"/>
</dbReference>
<accession>A0A8D8XFU8</accession>
<dbReference type="SUPFAM" id="SSF53335">
    <property type="entry name" value="S-adenosyl-L-methionine-dependent methyltransferases"/>
    <property type="match status" value="1"/>
</dbReference>
<feature type="compositionally biased region" description="Polar residues" evidence="2">
    <location>
        <begin position="1043"/>
        <end position="1063"/>
    </location>
</feature>
<feature type="compositionally biased region" description="Low complexity" evidence="2">
    <location>
        <begin position="716"/>
        <end position="731"/>
    </location>
</feature>
<dbReference type="GO" id="GO:0032259">
    <property type="term" value="P:methylation"/>
    <property type="evidence" value="ECO:0007669"/>
    <property type="project" value="UniProtKB-KW"/>
</dbReference>
<dbReference type="InterPro" id="IPR000682">
    <property type="entry name" value="PCMT"/>
</dbReference>
<dbReference type="GO" id="GO:0004719">
    <property type="term" value="F:protein-L-isoaspartate (D-aspartate) O-methyltransferase activity"/>
    <property type="evidence" value="ECO:0007669"/>
    <property type="project" value="InterPro"/>
</dbReference>
<organism evidence="3">
    <name type="scientific">Cacopsylla melanoneura</name>
    <dbReference type="NCBI Taxonomy" id="428564"/>
    <lineage>
        <taxon>Eukaryota</taxon>
        <taxon>Metazoa</taxon>
        <taxon>Ecdysozoa</taxon>
        <taxon>Arthropoda</taxon>
        <taxon>Hexapoda</taxon>
        <taxon>Insecta</taxon>
        <taxon>Pterygota</taxon>
        <taxon>Neoptera</taxon>
        <taxon>Paraneoptera</taxon>
        <taxon>Hemiptera</taxon>
        <taxon>Sternorrhyncha</taxon>
        <taxon>Psylloidea</taxon>
        <taxon>Psyllidae</taxon>
        <taxon>Psyllinae</taxon>
        <taxon>Cacopsylla</taxon>
    </lineage>
</organism>
<feature type="compositionally biased region" description="Low complexity" evidence="2">
    <location>
        <begin position="825"/>
        <end position="837"/>
    </location>
</feature>
<keyword evidence="3" id="KW-0489">Methyltransferase</keyword>
<feature type="compositionally biased region" description="Basic and acidic residues" evidence="2">
    <location>
        <begin position="877"/>
        <end position="912"/>
    </location>
</feature>
<feature type="compositionally biased region" description="Acidic residues" evidence="2">
    <location>
        <begin position="1090"/>
        <end position="1099"/>
    </location>
</feature>
<dbReference type="PANTHER" id="PTHR11579:SF9">
    <property type="entry name" value="PROTEIN-L-ISOASPARTATE O-METHYLTRANSFERASE"/>
    <property type="match status" value="1"/>
</dbReference>
<dbReference type="Gene3D" id="3.40.50.150">
    <property type="entry name" value="Vaccinia Virus protein VP39"/>
    <property type="match status" value="1"/>
</dbReference>
<feature type="compositionally biased region" description="Basic and acidic residues" evidence="2">
    <location>
        <begin position="664"/>
        <end position="673"/>
    </location>
</feature>
<feature type="compositionally biased region" description="Polar residues" evidence="2">
    <location>
        <begin position="684"/>
        <end position="699"/>
    </location>
</feature>
<feature type="compositionally biased region" description="Basic and acidic residues" evidence="2">
    <location>
        <begin position="464"/>
        <end position="483"/>
    </location>
</feature>
<sequence>MGGSVSAGHSNAELVYNLATQHAASKSSLVEQLMLGVDRRAYFLPDFEHFAYQDLAWKHNLIHLSAPVIYWEVLDQLQLKPGLSFLNLGSGTGYLSTMAGLILGPNGINHGVELHQEVIDFAVDKLEQFKQQSESMDRYEFCEPRFVQGNCLYLPPDVRQYDRVYVGAACPEDKETYMKNLLKVGGILVMPFRDYLVQIKRVGPNQFKTTRSMQVAFSSLQDPPVESGGAPVPHAKLPELHPRDLRDLARVQIRQLLRKSCETECPEVIQLKRFIPKRDWSRLRVCSSNPGDMHQIISVGYSEQTDDDDNMSDNLSLEDHQHDDDDLYEVRTLDPPTDSEASNDETNPETKETSRATTEGENKETEQDTKGEDNDKLELEEKLENVLKVSKEEQSGKDEEKKHESKQKDREEEKTSRLSGGHGTDNGGRLSGGHSKDNGACSSKNMYRKSPRSSSGSSSNVQKYVDKEPLTKLESARKFKQLLDDITEIRCPGSSSRQVNERDEDGICDKLDSEINEKLDDGSQEVRSDLGSDGNRVINSETERDDIGHATEPTRQSDIEGIPNNQLGVQNNNSDNVDNNIKSVKNSLVSSENVVNKGAGNDANTKLDDSKEESVSIVKSSENVEEEPMDGVNDDAQDRKEKEGEHSMDTSSEHINALDTTSKPVEHSVDSSSEHINALDTSKPVATNDTMTPTSSTISFKREKTDSGVVDDDFGGDNNSNASLDSSGGSLDSGISYHSALNAYMESVREMKRTYANRQRAQSSFLKALMDSARDGEHERENGQKKTLGELFGDGACTFGDSSSRNEVLTNLSNSAAPSGNVKANLSNTNNSSSSGTNKDESHSCNAPKVSTNGAIPSEAKDKLDETMEMEQACSSKHTDQSGDKTDKRSSTSHAECNRESKNGHSSRHDNDADLSCSKKKKLYSNRANNRNSNKQDGKSPEPEEKDSNEEKLPYPTYAELQAMRQKLLAKIRDRSRATSSNDSSESDVESYLSNGRFENHSKSRVADQSSSSGQNENSNSEESKPSGRNEKSNSGTRHLDQSKPSGSKANSESKPSDANSSGDARMSEDDDPDGDTYESKRKYTTDSEHGDDEGESNDDSAKKESSKKNKKFKDRNTEEEEKESRRLCTMEAERLARGAEAAQRRDGLLNFLDEHPPARPLFHVFNRGMFEVRSPVRRERIVEGNPFDENRLTSLMSDDDDDDDFVLKEFDKEEEEEAEADDGRPTYTSLMRERIQALPLPNLVKRYLNYDRDFE</sequence>
<feature type="compositionally biased region" description="Basic and acidic residues" evidence="2">
    <location>
        <begin position="1078"/>
        <end position="1089"/>
    </location>
</feature>
<dbReference type="InterPro" id="IPR029063">
    <property type="entry name" value="SAM-dependent_MTases_sf"/>
</dbReference>
<feature type="compositionally biased region" description="Low complexity" evidence="2">
    <location>
        <begin position="1009"/>
        <end position="1021"/>
    </location>
</feature>
<feature type="compositionally biased region" description="Basic and acidic residues" evidence="2">
    <location>
        <begin position="1022"/>
        <end position="1042"/>
    </location>
</feature>
<feature type="compositionally biased region" description="Basic and acidic residues" evidence="2">
    <location>
        <begin position="772"/>
        <end position="788"/>
    </location>
</feature>
<feature type="compositionally biased region" description="Basic and acidic residues" evidence="2">
    <location>
        <begin position="317"/>
        <end position="332"/>
    </location>
</feature>
<evidence type="ECO:0000256" key="2">
    <source>
        <dbReference type="SAM" id="MobiDB-lite"/>
    </source>
</evidence>
<feature type="compositionally biased region" description="Polar residues" evidence="2">
    <location>
        <begin position="653"/>
        <end position="663"/>
    </location>
</feature>
<feature type="region of interest" description="Disordered" evidence="2">
    <location>
        <begin position="303"/>
        <end position="731"/>
    </location>
</feature>
<comment type="similarity">
    <text evidence="1">Belongs to the methyltransferase superfamily. L-isoaspartyl/D-aspartyl protein methyltransferase family.</text>
</comment>
<feature type="compositionally biased region" description="Basic and acidic residues" evidence="2">
    <location>
        <begin position="636"/>
        <end position="652"/>
    </location>
</feature>
<feature type="compositionally biased region" description="Basic and acidic residues" evidence="2">
    <location>
        <begin position="499"/>
        <end position="530"/>
    </location>
</feature>
<proteinExistence type="inferred from homology"/>
<dbReference type="PANTHER" id="PTHR11579">
    <property type="entry name" value="PROTEIN-L-ISOASPARTATE O-METHYLTRANSFERASE"/>
    <property type="match status" value="1"/>
</dbReference>
<evidence type="ECO:0000256" key="1">
    <source>
        <dbReference type="ARBA" id="ARBA00005369"/>
    </source>
</evidence>
<evidence type="ECO:0000313" key="3">
    <source>
        <dbReference type="EMBL" id="CAG6693439.1"/>
    </source>
</evidence>
<dbReference type="EMBL" id="HBUF01312534">
    <property type="protein sequence ID" value="CAG6693439.1"/>
    <property type="molecule type" value="Transcribed_RNA"/>
</dbReference>
<dbReference type="Pfam" id="PF01135">
    <property type="entry name" value="PCMT"/>
    <property type="match status" value="1"/>
</dbReference>
<dbReference type="AlphaFoldDB" id="A0A8D8XFU8"/>
<feature type="compositionally biased region" description="Gly residues" evidence="2">
    <location>
        <begin position="420"/>
        <end position="431"/>
    </location>
</feature>
<name>A0A8D8XFU8_9HEMI</name>
<protein>
    <submittedName>
        <fullName evidence="3">Protein-L-isoaspartate O-methyltransferase domain-containing protein 2</fullName>
    </submittedName>
</protein>
<feature type="region of interest" description="Disordered" evidence="2">
    <location>
        <begin position="771"/>
        <end position="1127"/>
    </location>
</feature>
<feature type="compositionally biased region" description="Basic and acidic residues" evidence="2">
    <location>
        <begin position="605"/>
        <end position="614"/>
    </location>
</feature>